<evidence type="ECO:0000313" key="2">
    <source>
        <dbReference type="EMBL" id="QSX07685.1"/>
    </source>
</evidence>
<dbReference type="InterPro" id="IPR014509">
    <property type="entry name" value="YjdF-like"/>
</dbReference>
<dbReference type="EMBL" id="CP071444">
    <property type="protein sequence ID" value="QSX07685.1"/>
    <property type="molecule type" value="Genomic_DNA"/>
</dbReference>
<feature type="transmembrane region" description="Helical" evidence="1">
    <location>
        <begin position="35"/>
        <end position="55"/>
    </location>
</feature>
<dbReference type="InterPro" id="IPR058534">
    <property type="entry name" value="YjdF"/>
</dbReference>
<feature type="transmembrane region" description="Helical" evidence="1">
    <location>
        <begin position="180"/>
        <end position="199"/>
    </location>
</feature>
<dbReference type="PIRSF" id="PIRSF020606">
    <property type="entry name" value="UCP020606"/>
    <property type="match status" value="1"/>
</dbReference>
<organism evidence="2 3">
    <name type="scientific">Alkalibacter rhizosphaerae</name>
    <dbReference type="NCBI Taxonomy" id="2815577"/>
    <lineage>
        <taxon>Bacteria</taxon>
        <taxon>Bacillati</taxon>
        <taxon>Bacillota</taxon>
        <taxon>Clostridia</taxon>
        <taxon>Eubacteriales</taxon>
        <taxon>Eubacteriaceae</taxon>
        <taxon>Alkalibacter</taxon>
    </lineage>
</organism>
<protein>
    <submittedName>
        <fullName evidence="2">DUF2238 domain-containing protein</fullName>
    </submittedName>
</protein>
<dbReference type="KEGG" id="alka:J0B03_07540"/>
<reference evidence="2" key="1">
    <citation type="submission" date="2021-03" db="EMBL/GenBank/DDBJ databases">
        <title>Alkalibacter marinus sp. nov., isolated from tidal flat sediment.</title>
        <authorList>
            <person name="Namirimu T."/>
            <person name="Yang J.-A."/>
            <person name="Yang S.-H."/>
            <person name="Kim Y.-J."/>
            <person name="Kwon K.K."/>
        </authorList>
    </citation>
    <scope>NUCLEOTIDE SEQUENCE</scope>
    <source>
        <strain evidence="2">ES005</strain>
    </source>
</reference>
<accession>A0A974XFJ2</accession>
<dbReference type="Pfam" id="PF09997">
    <property type="entry name" value="DUF2238"/>
    <property type="match status" value="1"/>
</dbReference>
<feature type="transmembrane region" description="Helical" evidence="1">
    <location>
        <begin position="62"/>
        <end position="82"/>
    </location>
</feature>
<proteinExistence type="predicted"/>
<feature type="transmembrane region" description="Helical" evidence="1">
    <location>
        <begin position="102"/>
        <end position="123"/>
    </location>
</feature>
<name>A0A974XFJ2_9FIRM</name>
<sequence>MKQKTSEQAVKTHLILLGIFFLVLIWSVIQPFDLLFWFMQALPAMLIVLGLVLTYRKFTFSTFVYVMVLIHTIILLIGAHHTYSRNPFFDFLMNEFQLERNYYDRVGHFAQGFVPAFMIKEFLFRRGHVKKGPVLNLIVIGLCLGISGFYELLELAASWVTGFPGEVIMGFQGDVWDTQWDMIMALTGAVLAILPLGPWHDKHMGKG</sequence>
<feature type="transmembrane region" description="Helical" evidence="1">
    <location>
        <begin position="12"/>
        <end position="29"/>
    </location>
</feature>
<gene>
    <name evidence="2" type="ORF">J0B03_07540</name>
</gene>
<evidence type="ECO:0000256" key="1">
    <source>
        <dbReference type="SAM" id="Phobius"/>
    </source>
</evidence>
<keyword evidence="3" id="KW-1185">Reference proteome</keyword>
<keyword evidence="1" id="KW-0472">Membrane</keyword>
<evidence type="ECO:0000313" key="3">
    <source>
        <dbReference type="Proteomes" id="UP000663499"/>
    </source>
</evidence>
<dbReference type="RefSeq" id="WP_207299027.1">
    <property type="nucleotide sequence ID" value="NZ_CP071444.1"/>
</dbReference>
<keyword evidence="1" id="KW-0812">Transmembrane</keyword>
<dbReference type="Proteomes" id="UP000663499">
    <property type="component" value="Chromosome"/>
</dbReference>
<keyword evidence="1" id="KW-1133">Transmembrane helix</keyword>
<dbReference type="AlphaFoldDB" id="A0A974XFJ2"/>
<feature type="transmembrane region" description="Helical" evidence="1">
    <location>
        <begin position="135"/>
        <end position="160"/>
    </location>
</feature>